<dbReference type="PANTHER" id="PTHR43077:SF10">
    <property type="entry name" value="TRANSPORT PERMEASE PROTEIN"/>
    <property type="match status" value="1"/>
</dbReference>
<proteinExistence type="inferred from homology"/>
<keyword evidence="3 5" id="KW-1133">Transmembrane helix</keyword>
<feature type="region of interest" description="Disordered" evidence="6">
    <location>
        <begin position="1"/>
        <end position="27"/>
    </location>
</feature>
<evidence type="ECO:0000256" key="3">
    <source>
        <dbReference type="ARBA" id="ARBA00022989"/>
    </source>
</evidence>
<dbReference type="Pfam" id="PF01061">
    <property type="entry name" value="ABC2_membrane"/>
    <property type="match status" value="1"/>
</dbReference>
<feature type="transmembrane region" description="Helical" evidence="5">
    <location>
        <begin position="55"/>
        <end position="77"/>
    </location>
</feature>
<protein>
    <recommendedName>
        <fullName evidence="5">Transport permease protein</fullName>
    </recommendedName>
</protein>
<dbReference type="PIRSF" id="PIRSF006648">
    <property type="entry name" value="DrrB"/>
    <property type="match status" value="1"/>
</dbReference>
<feature type="transmembrane region" description="Helical" evidence="5">
    <location>
        <begin position="172"/>
        <end position="196"/>
    </location>
</feature>
<dbReference type="GO" id="GO:0140359">
    <property type="term" value="F:ABC-type transporter activity"/>
    <property type="evidence" value="ECO:0007669"/>
    <property type="project" value="InterPro"/>
</dbReference>
<accession>A0A926UWU3</accession>
<feature type="transmembrane region" description="Helical" evidence="5">
    <location>
        <begin position="136"/>
        <end position="160"/>
    </location>
</feature>
<keyword evidence="4 5" id="KW-0472">Membrane</keyword>
<name>A0A926UWU3_9CYAN</name>
<feature type="domain" description="ABC transmembrane type-2" evidence="7">
    <location>
        <begin position="55"/>
        <end position="297"/>
    </location>
</feature>
<dbReference type="Proteomes" id="UP000631421">
    <property type="component" value="Unassembled WGS sequence"/>
</dbReference>
<dbReference type="RefSeq" id="WP_190353160.1">
    <property type="nucleotide sequence ID" value="NZ_JACJPY010000135.1"/>
</dbReference>
<dbReference type="EMBL" id="JACJPY010000135">
    <property type="protein sequence ID" value="MBD2152696.1"/>
    <property type="molecule type" value="Genomic_DNA"/>
</dbReference>
<reference evidence="8" key="1">
    <citation type="journal article" date="2015" name="ISME J.">
        <title>Draft Genome Sequence of Streptomyces incarnatus NRRL8089, which Produces the Nucleoside Antibiotic Sinefungin.</title>
        <authorList>
            <person name="Oshima K."/>
            <person name="Hattori M."/>
            <person name="Shimizu H."/>
            <person name="Fukuda K."/>
            <person name="Nemoto M."/>
            <person name="Inagaki K."/>
            <person name="Tamura T."/>
        </authorList>
    </citation>
    <scope>NUCLEOTIDE SEQUENCE</scope>
    <source>
        <strain evidence="8">FACHB-1277</strain>
    </source>
</reference>
<comment type="similarity">
    <text evidence="5">Belongs to the ABC-2 integral membrane protein family.</text>
</comment>
<keyword evidence="9" id="KW-1185">Reference proteome</keyword>
<dbReference type="InterPro" id="IPR000412">
    <property type="entry name" value="ABC_2_transport"/>
</dbReference>
<dbReference type="PANTHER" id="PTHR43077">
    <property type="entry name" value="TRANSPORT PERMEASE YVFS-RELATED"/>
    <property type="match status" value="1"/>
</dbReference>
<gene>
    <name evidence="8" type="ORF">H6F44_21610</name>
</gene>
<dbReference type="GO" id="GO:0043190">
    <property type="term" value="C:ATP-binding cassette (ABC) transporter complex"/>
    <property type="evidence" value="ECO:0007669"/>
    <property type="project" value="InterPro"/>
</dbReference>
<dbReference type="PROSITE" id="PS51012">
    <property type="entry name" value="ABC_TM2"/>
    <property type="match status" value="1"/>
</dbReference>
<organism evidence="8 9">
    <name type="scientific">Pseudanabaena cinerea FACHB-1277</name>
    <dbReference type="NCBI Taxonomy" id="2949581"/>
    <lineage>
        <taxon>Bacteria</taxon>
        <taxon>Bacillati</taxon>
        <taxon>Cyanobacteriota</taxon>
        <taxon>Cyanophyceae</taxon>
        <taxon>Pseudanabaenales</taxon>
        <taxon>Pseudanabaenaceae</taxon>
        <taxon>Pseudanabaena</taxon>
        <taxon>Pseudanabaena cinerea</taxon>
    </lineage>
</organism>
<evidence type="ECO:0000256" key="1">
    <source>
        <dbReference type="ARBA" id="ARBA00004141"/>
    </source>
</evidence>
<feature type="transmembrane region" description="Helical" evidence="5">
    <location>
        <begin position="203"/>
        <end position="226"/>
    </location>
</feature>
<keyword evidence="5" id="KW-1003">Cell membrane</keyword>
<evidence type="ECO:0000259" key="7">
    <source>
        <dbReference type="PROSITE" id="PS51012"/>
    </source>
</evidence>
<dbReference type="InterPro" id="IPR013525">
    <property type="entry name" value="ABC2_TM"/>
</dbReference>
<feature type="transmembrane region" description="Helical" evidence="5">
    <location>
        <begin position="272"/>
        <end position="294"/>
    </location>
</feature>
<comment type="caution">
    <text evidence="8">The sequence shown here is derived from an EMBL/GenBank/DDBJ whole genome shotgun (WGS) entry which is preliminary data.</text>
</comment>
<evidence type="ECO:0000256" key="5">
    <source>
        <dbReference type="RuleBase" id="RU361157"/>
    </source>
</evidence>
<feature type="compositionally biased region" description="Low complexity" evidence="6">
    <location>
        <begin position="15"/>
        <end position="27"/>
    </location>
</feature>
<evidence type="ECO:0000256" key="2">
    <source>
        <dbReference type="ARBA" id="ARBA00022692"/>
    </source>
</evidence>
<feature type="transmembrane region" description="Helical" evidence="5">
    <location>
        <begin position="89"/>
        <end position="115"/>
    </location>
</feature>
<reference evidence="8" key="2">
    <citation type="submission" date="2020-08" db="EMBL/GenBank/DDBJ databases">
        <authorList>
            <person name="Chen M."/>
            <person name="Teng W."/>
            <person name="Zhao L."/>
            <person name="Hu C."/>
            <person name="Zhou Y."/>
            <person name="Han B."/>
            <person name="Song L."/>
            <person name="Shu W."/>
        </authorList>
    </citation>
    <scope>NUCLEOTIDE SEQUENCE</scope>
    <source>
        <strain evidence="8">FACHB-1277</strain>
    </source>
</reference>
<dbReference type="InterPro" id="IPR047817">
    <property type="entry name" value="ABC2_TM_bact-type"/>
</dbReference>
<evidence type="ECO:0000256" key="6">
    <source>
        <dbReference type="SAM" id="MobiDB-lite"/>
    </source>
</evidence>
<evidence type="ECO:0000256" key="4">
    <source>
        <dbReference type="ARBA" id="ARBA00023136"/>
    </source>
</evidence>
<dbReference type="InterPro" id="IPR051328">
    <property type="entry name" value="T7SS_ABC-Transporter"/>
</dbReference>
<comment type="subcellular location">
    <subcellularLocation>
        <location evidence="5">Cell membrane</location>
        <topology evidence="5">Multi-pass membrane protein</topology>
    </subcellularLocation>
    <subcellularLocation>
        <location evidence="1">Membrane</location>
        <topology evidence="1">Multi-pass membrane protein</topology>
    </subcellularLocation>
</comment>
<sequence length="299" mass="32200">MAQTSLPAIATSDRPQPFTPETPFSPSTNPWSADFQQEVVALTTRLFIQLRRRPTTLIAGVLQPLMWLLLFGALFSGLPKGLVGEDQTYVQFLAAGIIVFTAFSGALNSGLPMLFDREFGFLNRILVAPLVSRFSIIAASAIFIITLSMVQTLAIVSVSGVMGAGLPSASGLALMALILTLLIVDFTMLSLGLAFAMPGHQEMLAFIFLVNLPLMFSSTALAPLSFMPTWLQWIASLNPLSWAIEPIRYVYSHSAWGWDSVIFTAPWGTMTIATAAIALLGFGAFVAVAIRGVLRRGVA</sequence>
<keyword evidence="2 5" id="KW-0812">Transmembrane</keyword>
<evidence type="ECO:0000313" key="9">
    <source>
        <dbReference type="Proteomes" id="UP000631421"/>
    </source>
</evidence>
<evidence type="ECO:0000313" key="8">
    <source>
        <dbReference type="EMBL" id="MBD2152696.1"/>
    </source>
</evidence>
<keyword evidence="5" id="KW-0813">Transport</keyword>
<dbReference type="AlphaFoldDB" id="A0A926UWU3"/>